<dbReference type="NCBIfam" id="TIGR03696">
    <property type="entry name" value="Rhs_assc_core"/>
    <property type="match status" value="1"/>
</dbReference>
<dbReference type="InterPro" id="IPR006530">
    <property type="entry name" value="YD"/>
</dbReference>
<dbReference type="NCBIfam" id="TIGR01643">
    <property type="entry name" value="YD_repeat_2x"/>
    <property type="match status" value="6"/>
</dbReference>
<dbReference type="EMBL" id="CP029995">
    <property type="protein sequence ID" value="AXC87210.1"/>
    <property type="molecule type" value="Genomic_DNA"/>
</dbReference>
<evidence type="ECO:0000313" key="7">
    <source>
        <dbReference type="EMBL" id="AXC87210.1"/>
    </source>
</evidence>
<evidence type="ECO:0000259" key="6">
    <source>
        <dbReference type="Pfam" id="PF25023"/>
    </source>
</evidence>
<dbReference type="InterPro" id="IPR053422">
    <property type="entry name" value="RHS_domain"/>
</dbReference>
<dbReference type="InterPro" id="IPR031325">
    <property type="entry name" value="RHS_repeat"/>
</dbReference>
<dbReference type="InterPro" id="IPR001826">
    <property type="entry name" value="RHS"/>
</dbReference>
<evidence type="ECO:0000259" key="4">
    <source>
        <dbReference type="Pfam" id="PF03527"/>
    </source>
</evidence>
<evidence type="ECO:0000256" key="3">
    <source>
        <dbReference type="SAM" id="MobiDB-lite"/>
    </source>
</evidence>
<feature type="domain" description="Teneurin-like YD-shell" evidence="6">
    <location>
        <begin position="632"/>
        <end position="750"/>
    </location>
</feature>
<feature type="domain" description="Teneurin-like YD-shell" evidence="6">
    <location>
        <begin position="526"/>
        <end position="618"/>
    </location>
</feature>
<gene>
    <name evidence="7" type="ORF">DOE57_18900</name>
</gene>
<dbReference type="Pfam" id="PF03527">
    <property type="entry name" value="RHS"/>
    <property type="match status" value="1"/>
</dbReference>
<dbReference type="InterPro" id="IPR050708">
    <property type="entry name" value="T6SS_VgrG/RHS"/>
</dbReference>
<dbReference type="RefSeq" id="WP_114052620.1">
    <property type="nucleotide sequence ID" value="NZ_CP029995.1"/>
</dbReference>
<evidence type="ECO:0000313" key="8">
    <source>
        <dbReference type="Proteomes" id="UP000251983"/>
    </source>
</evidence>
<evidence type="ECO:0000259" key="5">
    <source>
        <dbReference type="Pfam" id="PF20148"/>
    </source>
</evidence>
<dbReference type="Gene3D" id="3.90.930.1">
    <property type="match status" value="1"/>
</dbReference>
<dbReference type="InterPro" id="IPR045351">
    <property type="entry name" value="DUF6531"/>
</dbReference>
<protein>
    <submittedName>
        <fullName evidence="7">Type IV secretion protein Rhs</fullName>
    </submittedName>
</protein>
<dbReference type="Proteomes" id="UP000251983">
    <property type="component" value="Chromosome"/>
</dbReference>
<feature type="domain" description="RHS protein conserved region" evidence="4">
    <location>
        <begin position="1147"/>
        <end position="1183"/>
    </location>
</feature>
<dbReference type="PRINTS" id="PR00394">
    <property type="entry name" value="RHSPROTEIN"/>
</dbReference>
<dbReference type="Pfam" id="PF25023">
    <property type="entry name" value="TEN_YD-shell"/>
    <property type="match status" value="2"/>
</dbReference>
<keyword evidence="2" id="KW-0677">Repeat</keyword>
<dbReference type="InterPro" id="IPR022385">
    <property type="entry name" value="Rhs_assc_core"/>
</dbReference>
<feature type="region of interest" description="Disordered" evidence="3">
    <location>
        <begin position="476"/>
        <end position="516"/>
    </location>
</feature>
<accession>A0A6C7DGE2</accession>
<organism evidence="7 8">
    <name type="scientific">Salmonella enterica subsp. salamae serovar 56:b:[1,5]</name>
    <dbReference type="NCBI Taxonomy" id="2577858"/>
    <lineage>
        <taxon>Bacteria</taxon>
        <taxon>Pseudomonadati</taxon>
        <taxon>Pseudomonadota</taxon>
        <taxon>Gammaproteobacteria</taxon>
        <taxon>Enterobacterales</taxon>
        <taxon>Enterobacteriaceae</taxon>
        <taxon>Salmonella</taxon>
    </lineage>
</organism>
<feature type="compositionally biased region" description="Basic and acidic residues" evidence="3">
    <location>
        <begin position="480"/>
        <end position="491"/>
    </location>
</feature>
<evidence type="ECO:0000256" key="2">
    <source>
        <dbReference type="ARBA" id="ARBA00022737"/>
    </source>
</evidence>
<sequence>MIGKPAARQGDMTQVGGPIVQGSAGVLIGAPTGVACSVCPGGITYGSPVNPLSGAKVLPGETDFALPGPLPFVLSRAYSSHRTRTPAPSGLFGPGWKMLADIRLQLRERELILNDSGGRSIHFDPLSPGGTAFSRSESFWLARCGTPALDESNPLHSLWQRLPEDIRLSPDTYLATNSPQGPWWILGWAERVPGVDEVLPAPLPPYRVLTGLADNFGRTLRYQRAAGGEYSGNITGVTDGAGRRFHLVLTTQAQRAQAARQAGKSAAQAYPETLPATEYGQDSGIRLSQVWLAHEPDAEGEQEPVMLSRYEYTPRGELAAVYDRGGAQVRSFVYDPAYPGRMTGHRYAGRPQMRYRYDETGRVTEQLNPEGLSYRYRYEKNRVTVTDSPGRREVLHTEGEGGLKRVVMKESADGSVTRSGYDASGRLEWQTDAAGRKTEYSPDVATGKLTAVTGPDGRKTRYSYNDRQQLTTTVYPDGLRSTREYDERGRLTAETSRTGETTRYRYDNPDSELPTGIVDATGSSRTIRRNRYGQMVAFTDCSGYETRYEYNRFGQMTAVHREEGLSVYRTYNTRGLLVSQKEGQGRETRYDYNEAGDLTTITGPDGSRTETQYDGRGKAIATTRGGLTRRMAYDAAGRVTQLTNENGSHSGFTWDVLDRLTEQTGFDGRTQRYGYDLAGQMVRSEDGDLVTLWHYDESGRLTHRTVNGEPAERWQYDERGWLTEVSHLSEGLRVAVQYGYDNKGRLTGERQTVSDPQTGEVLWAHETQQEYSAQGLANRLKPDGLPPVEWLTCGSGYLAGMKLGDRPLVEYTRDRLHREVQRRFGSDSLPESYELTTTYTPGGQLQQQHLTLPQLDREYGYDEGGRLVRISGPQQTREYRYSEAGRLTGVHTTAANLDITLPYATDPAGNRLPDPEFYPESSSMVWADNRITEDMQYRYRYDRYGRLTEKTDRIPEGVIRMHDERTHRYDYDNQHRLVRYVRTQYGETQAEGRYIYDPTGRRVGKRVWKREPVHWSETRTALSARPYETWYGWEGDRLATIRTQQRRVQTVYAPGSFTPLLRVETENTELAKTRHRSLAEKLEQEGSGDGEAVQFPAALRAMLDRLEDELRRDAVSEASRAWLTQCGLTAEQMKNQLEPRPEPERKVHLYHCDHRGLPLALISPANTVAWRAEYDEWGNLLGEENPEHLEQLIRLPGQQYDDESGLYYNRHRYYSPGLGRYITQDPIGLEGGWNLYTYPLNPVTEIDPQGLAPSTFGTIFGPAMAGTFSGVDSVAHLPESERQSTLNDFSKMRGMYNPLSDYVFGWAVGAPVGSLVAIFGPAASAGKVLAGSVVSCLSNVTYQAIENEKINYKDVIWAGLTGGLAPGRTIIENGLIAMGTTYLNKGDTPGAVTGSGIGAVASGLLGKVPFLSNIFGDYATGLVSEGIGDNVEKANSEGSKK</sequence>
<comment type="similarity">
    <text evidence="1">Belongs to the RHS family.</text>
</comment>
<reference evidence="7 8" key="1">
    <citation type="submission" date="2018-06" db="EMBL/GenBank/DDBJ databases">
        <title>Salmonella Enterica genomes from various sources.</title>
        <authorList>
            <person name="Nash J.H.E."/>
            <person name="Robertson J."/>
            <person name="Bessonov K."/>
        </authorList>
    </citation>
    <scope>NUCLEOTIDE SEQUENCE [LARGE SCALE GENOMIC DNA]</scope>
    <source>
        <strain evidence="7 8">SA20053897</strain>
    </source>
</reference>
<dbReference type="Gene3D" id="2.180.10.10">
    <property type="entry name" value="RHS repeat-associated core"/>
    <property type="match status" value="2"/>
</dbReference>
<name>A0A6C7DGE2_SALER</name>
<dbReference type="Pfam" id="PF05593">
    <property type="entry name" value="RHS_repeat"/>
    <property type="match status" value="4"/>
</dbReference>
<dbReference type="Pfam" id="PF20148">
    <property type="entry name" value="DUF6531"/>
    <property type="match status" value="1"/>
</dbReference>
<dbReference type="NCBIfam" id="NF041261">
    <property type="entry name" value="RHS_core"/>
    <property type="match status" value="1"/>
</dbReference>
<feature type="domain" description="DUF6531" evidence="5">
    <location>
        <begin position="46"/>
        <end position="123"/>
    </location>
</feature>
<dbReference type="InterPro" id="IPR056823">
    <property type="entry name" value="TEN-like_YD-shell"/>
</dbReference>
<proteinExistence type="inferred from homology"/>
<dbReference type="PANTHER" id="PTHR32305">
    <property type="match status" value="1"/>
</dbReference>
<dbReference type="PANTHER" id="PTHR32305:SF15">
    <property type="entry name" value="PROTEIN RHSA-RELATED"/>
    <property type="match status" value="1"/>
</dbReference>
<evidence type="ECO:0000256" key="1">
    <source>
        <dbReference type="ARBA" id="ARBA00009455"/>
    </source>
</evidence>